<dbReference type="GO" id="GO:0046872">
    <property type="term" value="F:metal ion binding"/>
    <property type="evidence" value="ECO:0007669"/>
    <property type="project" value="UniProtKB-KW"/>
</dbReference>
<evidence type="ECO:0000259" key="6">
    <source>
        <dbReference type="Pfam" id="PF09459"/>
    </source>
</evidence>
<dbReference type="GO" id="GO:0020037">
    <property type="term" value="F:heme binding"/>
    <property type="evidence" value="ECO:0007669"/>
    <property type="project" value="InterPro"/>
</dbReference>
<dbReference type="Proteomes" id="UP000515733">
    <property type="component" value="Chromosome"/>
</dbReference>
<keyword evidence="8" id="KW-1185">Reference proteome</keyword>
<evidence type="ECO:0000256" key="4">
    <source>
        <dbReference type="ARBA" id="ARBA00022982"/>
    </source>
</evidence>
<proteinExistence type="predicted"/>
<evidence type="ECO:0000313" key="8">
    <source>
        <dbReference type="Proteomes" id="UP000515733"/>
    </source>
</evidence>
<name>A0A6S6Y524_9PROT</name>
<dbReference type="Pfam" id="PF09459">
    <property type="entry name" value="EB_dh"/>
    <property type="match status" value="2"/>
</dbReference>
<keyword evidence="1" id="KW-0813">Transport</keyword>
<keyword evidence="3" id="KW-0479">Metal-binding</keyword>
<sequence length="216" mass="23692">MLVKRVDVNGDVLGNPAASVWSVAKGETVALMQAPAAMQPTKYIAAKWQEKPYGQTKSLEVKALRNADEIAFRLEWLDPTKNDQRIENTDFPDAAAMLFPLSENAPLFMGMEGAPVNLWYWRADHPARARSDVATGIGTSRVVDDTSISAQAVHGNGRWSIVMRRTLRVEKEAASAIQIVPGQALRTSFAVWEGSNLERAGIKAFSPAWLDLTVEA</sequence>
<keyword evidence="4" id="KW-0249">Electron transport</keyword>
<evidence type="ECO:0000256" key="5">
    <source>
        <dbReference type="ARBA" id="ARBA00023004"/>
    </source>
</evidence>
<reference evidence="7 8" key="1">
    <citation type="submission" date="2020-03" db="EMBL/GenBank/DDBJ databases">
        <authorList>
            <consortium name="Genoscope - CEA"/>
            <person name="William W."/>
        </authorList>
    </citation>
    <scope>NUCLEOTIDE SEQUENCE [LARGE SCALE GENOMIC DNA]</scope>
    <source>
        <strain evidence="8">DSM 16959</strain>
    </source>
</reference>
<evidence type="ECO:0000256" key="2">
    <source>
        <dbReference type="ARBA" id="ARBA00022617"/>
    </source>
</evidence>
<evidence type="ECO:0000256" key="1">
    <source>
        <dbReference type="ARBA" id="ARBA00022448"/>
    </source>
</evidence>
<dbReference type="InterPro" id="IPR019020">
    <property type="entry name" value="Cyt-c552/DMSO_Rdtase_haem-bd"/>
</dbReference>
<dbReference type="EMBL" id="LR778301">
    <property type="protein sequence ID" value="CAB1370490.1"/>
    <property type="molecule type" value="Genomic_DNA"/>
</dbReference>
<feature type="domain" description="Cytochrome c-552/DMSO reductase-like haem-binding" evidence="6">
    <location>
        <begin position="139"/>
        <end position="203"/>
    </location>
</feature>
<keyword evidence="2" id="KW-0349">Heme</keyword>
<evidence type="ECO:0000256" key="3">
    <source>
        <dbReference type="ARBA" id="ARBA00022723"/>
    </source>
</evidence>
<feature type="domain" description="Cytochrome c-552/DMSO reductase-like haem-binding" evidence="6">
    <location>
        <begin position="19"/>
        <end position="125"/>
    </location>
</feature>
<dbReference type="KEGG" id="doe:DENOEST_3336"/>
<dbReference type="RefSeq" id="WP_145772283.1">
    <property type="nucleotide sequence ID" value="NZ_LR778301.1"/>
</dbReference>
<evidence type="ECO:0000313" key="7">
    <source>
        <dbReference type="EMBL" id="CAB1370490.1"/>
    </source>
</evidence>
<gene>
    <name evidence="7" type="ORF">DENOEST_3336</name>
</gene>
<protein>
    <recommendedName>
        <fullName evidence="6">Cytochrome c-552/DMSO reductase-like haem-binding domain-containing protein</fullName>
    </recommendedName>
</protein>
<organism evidence="7 8">
    <name type="scientific">Denitratisoma oestradiolicum</name>
    <dbReference type="NCBI Taxonomy" id="311182"/>
    <lineage>
        <taxon>Bacteria</taxon>
        <taxon>Pseudomonadati</taxon>
        <taxon>Pseudomonadota</taxon>
        <taxon>Betaproteobacteria</taxon>
        <taxon>Nitrosomonadales</taxon>
        <taxon>Sterolibacteriaceae</taxon>
        <taxon>Denitratisoma</taxon>
    </lineage>
</organism>
<dbReference type="AlphaFoldDB" id="A0A6S6Y524"/>
<dbReference type="Gene3D" id="2.60.40.1190">
    <property type="match status" value="1"/>
</dbReference>
<accession>A0A6S6Y524</accession>
<dbReference type="OrthoDB" id="9772663at2"/>
<keyword evidence="5" id="KW-0408">Iron</keyword>